<feature type="transmembrane region" description="Helical" evidence="1">
    <location>
        <begin position="68"/>
        <end position="87"/>
    </location>
</feature>
<protein>
    <recommendedName>
        <fullName evidence="4">Transmembrane protein</fullName>
    </recommendedName>
</protein>
<feature type="transmembrane region" description="Helical" evidence="1">
    <location>
        <begin position="152"/>
        <end position="172"/>
    </location>
</feature>
<sequence length="189" mass="21854">MNEFEELQATWRGQKDVEDSTNSDTVIAEAERLSKKLKKNRRWTLAILAATILILMAFAIYVKVYRSIQPTVGIALMILGVVLRLVIEYRDIQRFSKIERTASLKAYAEQMFGYHSSRKTVHFVFTPIILLAYVLGFYLMLPSFKASLSAGFYLYIVISAIVLLIVYSFFFYREARKELDMLSYLSSIE</sequence>
<keyword evidence="1" id="KW-0812">Transmembrane</keyword>
<evidence type="ECO:0000313" key="2">
    <source>
        <dbReference type="EMBL" id="MFD0860972.1"/>
    </source>
</evidence>
<feature type="transmembrane region" description="Helical" evidence="1">
    <location>
        <begin position="43"/>
        <end position="62"/>
    </location>
</feature>
<accession>A0ABW3CVW0</accession>
<organism evidence="2 3">
    <name type="scientific">Sungkyunkwania multivorans</name>
    <dbReference type="NCBI Taxonomy" id="1173618"/>
    <lineage>
        <taxon>Bacteria</taxon>
        <taxon>Pseudomonadati</taxon>
        <taxon>Bacteroidota</taxon>
        <taxon>Flavobacteriia</taxon>
        <taxon>Flavobacteriales</taxon>
        <taxon>Flavobacteriaceae</taxon>
        <taxon>Sungkyunkwania</taxon>
    </lineage>
</organism>
<evidence type="ECO:0008006" key="4">
    <source>
        <dbReference type="Google" id="ProtNLM"/>
    </source>
</evidence>
<dbReference type="Proteomes" id="UP001596978">
    <property type="component" value="Unassembled WGS sequence"/>
</dbReference>
<gene>
    <name evidence="2" type="ORF">ACFQ1M_02030</name>
</gene>
<keyword evidence="1" id="KW-1133">Transmembrane helix</keyword>
<keyword evidence="3" id="KW-1185">Reference proteome</keyword>
<dbReference type="EMBL" id="JBHTJH010000003">
    <property type="protein sequence ID" value="MFD0860972.1"/>
    <property type="molecule type" value="Genomic_DNA"/>
</dbReference>
<proteinExistence type="predicted"/>
<keyword evidence="1" id="KW-0472">Membrane</keyword>
<evidence type="ECO:0000256" key="1">
    <source>
        <dbReference type="SAM" id="Phobius"/>
    </source>
</evidence>
<evidence type="ECO:0000313" key="3">
    <source>
        <dbReference type="Proteomes" id="UP001596978"/>
    </source>
</evidence>
<reference evidence="3" key="1">
    <citation type="journal article" date="2019" name="Int. J. Syst. Evol. Microbiol.">
        <title>The Global Catalogue of Microorganisms (GCM) 10K type strain sequencing project: providing services to taxonomists for standard genome sequencing and annotation.</title>
        <authorList>
            <consortium name="The Broad Institute Genomics Platform"/>
            <consortium name="The Broad Institute Genome Sequencing Center for Infectious Disease"/>
            <person name="Wu L."/>
            <person name="Ma J."/>
        </authorList>
    </citation>
    <scope>NUCLEOTIDE SEQUENCE [LARGE SCALE GENOMIC DNA]</scope>
    <source>
        <strain evidence="3">CCUG 62952</strain>
    </source>
</reference>
<dbReference type="RefSeq" id="WP_386403112.1">
    <property type="nucleotide sequence ID" value="NZ_JBHTJH010000003.1"/>
</dbReference>
<feature type="transmembrane region" description="Helical" evidence="1">
    <location>
        <begin position="120"/>
        <end position="140"/>
    </location>
</feature>
<name>A0ABW3CVW0_9FLAO</name>
<comment type="caution">
    <text evidence="2">The sequence shown here is derived from an EMBL/GenBank/DDBJ whole genome shotgun (WGS) entry which is preliminary data.</text>
</comment>